<reference evidence="2" key="1">
    <citation type="submission" date="2022-11" db="UniProtKB">
        <authorList>
            <consortium name="WormBaseParasite"/>
        </authorList>
    </citation>
    <scope>IDENTIFICATION</scope>
</reference>
<protein>
    <submittedName>
        <fullName evidence="2">Choline/carnitine acyltransferase domain-containing protein</fullName>
    </submittedName>
</protein>
<accession>A0AC34QNZ1</accession>
<sequence length="783" mass="90105">MTRGAKKPVPPFPIVGYYPSRISQWSIDLYNGTYNKLFPVHPLVFGASAAASYAYFAKNPTSQLLKYLPDLLPDSEVFKVAKLSAVSFATVYFPVFMLRKFMKYFIFSYKRFLFEKKPSLLTKLWAFCRHWLVRNPKLNSCDDLLPNLPLPALKDTVRRYLDSMEPLLSKDEFENLKEMSENFLKNEGRKLQFYAKIWRLFNSNYVTPFWEKYAYLMGRDQLMISSSVAHVDLFKDRPANQAVRAAHVVYIEALSMLGMFKQQLKPLANGLVCSNHYRRMYAGTRVPNDDIDHLESYRLSKHVAVYCNGCFYKVDLFDKNGKLHSLEYLYDVFTEMILRKETPLPGEEKLAALTFDLRTNWSKNRKRFFLENVINKESLKIIETSMVFLCLDPDDYEYNQEKPELLDYFMKSMLTGNGKNRWVDKSLNYIIGRSGRAGGTTEHSIGDGAEFDHIMENFVNVDVNFLKYPEVVNLETLTDFKPQPTTKLAERLKFDISDEMIGEIERCFNEYQPKKDDVDFAATIFQDFGKGLIKKGKCSPDAFVQMAIQLANFKDNGKFVQTYESASSRFYTNSRTETLRTVTKDSCAFVNAMMDPNSNNEERLKLLHKACETHGFNNRMCMIGQGVDRHMFVLYVLSRGLGLSSPFLDFYINQPWLLSTSQPPTLTNQIDEDAIPDNSWLGAPFLDFYINQPWLLSTSQPPTLTNQIDEDAVPDNSWLGACFGAVTKDGYGVCYRFAGNHSICIHITSYKSSGKTDAHRFQGHLKESFHEMAKLFGIDGVKL</sequence>
<dbReference type="Proteomes" id="UP000887576">
    <property type="component" value="Unplaced"/>
</dbReference>
<organism evidence="1 2">
    <name type="scientific">Panagrolaimus sp. JU765</name>
    <dbReference type="NCBI Taxonomy" id="591449"/>
    <lineage>
        <taxon>Eukaryota</taxon>
        <taxon>Metazoa</taxon>
        <taxon>Ecdysozoa</taxon>
        <taxon>Nematoda</taxon>
        <taxon>Chromadorea</taxon>
        <taxon>Rhabditida</taxon>
        <taxon>Tylenchina</taxon>
        <taxon>Panagrolaimomorpha</taxon>
        <taxon>Panagrolaimoidea</taxon>
        <taxon>Panagrolaimidae</taxon>
        <taxon>Panagrolaimus</taxon>
    </lineage>
</organism>
<dbReference type="WBParaSite" id="JU765_v2.g17827.t1">
    <property type="protein sequence ID" value="JU765_v2.g17827.t1"/>
    <property type="gene ID" value="JU765_v2.g17827"/>
</dbReference>
<proteinExistence type="predicted"/>
<name>A0AC34QNZ1_9BILA</name>
<evidence type="ECO:0000313" key="2">
    <source>
        <dbReference type="WBParaSite" id="JU765_v2.g17827.t1"/>
    </source>
</evidence>
<evidence type="ECO:0000313" key="1">
    <source>
        <dbReference type="Proteomes" id="UP000887576"/>
    </source>
</evidence>